<dbReference type="Proteomes" id="UP001200604">
    <property type="component" value="Unassembled WGS sequence"/>
</dbReference>
<dbReference type="Gene3D" id="1.20.59.20">
    <property type="match status" value="1"/>
</dbReference>
<dbReference type="NCBIfam" id="TIGR02432">
    <property type="entry name" value="lysidine_TilS_N"/>
    <property type="match status" value="1"/>
</dbReference>
<feature type="binding site" evidence="7">
    <location>
        <begin position="71"/>
        <end position="76"/>
    </location>
    <ligand>
        <name>ATP</name>
        <dbReference type="ChEBI" id="CHEBI:30616"/>
    </ligand>
</feature>
<evidence type="ECO:0000256" key="5">
    <source>
        <dbReference type="ARBA" id="ARBA00022840"/>
    </source>
</evidence>
<protein>
    <recommendedName>
        <fullName evidence="7">tRNA(Ile)-lysidine synthase</fullName>
        <ecNumber evidence="7">6.3.4.19</ecNumber>
    </recommendedName>
    <alternativeName>
        <fullName evidence="7">tRNA(Ile)-2-lysyl-cytidine synthase</fullName>
    </alternativeName>
    <alternativeName>
        <fullName evidence="7">tRNA(Ile)-lysidine synthetase</fullName>
    </alternativeName>
</protein>
<comment type="function">
    <text evidence="7">Ligates lysine onto the cytidine present at position 34 of the AUA codon-specific tRNA(Ile) that contains the anticodon CAU, in an ATP-dependent manner. Cytidine is converted to lysidine, thus changing the amino acid specificity of the tRNA from methionine to isoleucine.</text>
</comment>
<dbReference type="Gene3D" id="3.40.50.620">
    <property type="entry name" value="HUPs"/>
    <property type="match status" value="1"/>
</dbReference>
<organism evidence="11 12">
    <name type="scientific">Corynebacterium parakroppenstedtii</name>
    <dbReference type="NCBI Taxonomy" id="2828363"/>
    <lineage>
        <taxon>Bacteria</taxon>
        <taxon>Bacillati</taxon>
        <taxon>Actinomycetota</taxon>
        <taxon>Actinomycetes</taxon>
        <taxon>Mycobacteriales</taxon>
        <taxon>Corynebacteriaceae</taxon>
        <taxon>Corynebacterium</taxon>
    </lineage>
</organism>
<name>A0ABS9HIW7_9CORY</name>
<dbReference type="RefSeq" id="WP_052722156.1">
    <property type="nucleotide sequence ID" value="NZ_JAFFSY010000001.1"/>
</dbReference>
<comment type="catalytic activity">
    <reaction evidence="6 7">
        <text>cytidine(34) in tRNA(Ile2) + L-lysine + ATP = lysidine(34) in tRNA(Ile2) + AMP + diphosphate + H(+)</text>
        <dbReference type="Rhea" id="RHEA:43744"/>
        <dbReference type="Rhea" id="RHEA-COMP:10625"/>
        <dbReference type="Rhea" id="RHEA-COMP:10670"/>
        <dbReference type="ChEBI" id="CHEBI:15378"/>
        <dbReference type="ChEBI" id="CHEBI:30616"/>
        <dbReference type="ChEBI" id="CHEBI:32551"/>
        <dbReference type="ChEBI" id="CHEBI:33019"/>
        <dbReference type="ChEBI" id="CHEBI:82748"/>
        <dbReference type="ChEBI" id="CHEBI:83665"/>
        <dbReference type="ChEBI" id="CHEBI:456215"/>
        <dbReference type="EC" id="6.3.4.19"/>
    </reaction>
</comment>
<dbReference type="GeneID" id="92726461"/>
<evidence type="ECO:0000313" key="11">
    <source>
        <dbReference type="EMBL" id="MCF6772902.1"/>
    </source>
</evidence>
<accession>A0ABS9HIW7</accession>
<comment type="subcellular location">
    <subcellularLocation>
        <location evidence="7">Cytoplasm</location>
    </subcellularLocation>
</comment>
<comment type="caution">
    <text evidence="11">The sequence shown here is derived from an EMBL/GenBank/DDBJ whole genome shotgun (WGS) entry which is preliminary data.</text>
</comment>
<keyword evidence="3 7" id="KW-0819">tRNA processing</keyword>
<dbReference type="SUPFAM" id="SSF82829">
    <property type="entry name" value="MesJ substrate recognition domain-like"/>
    <property type="match status" value="1"/>
</dbReference>
<dbReference type="PANTHER" id="PTHR43033:SF1">
    <property type="entry name" value="TRNA(ILE)-LYSIDINE SYNTHASE-RELATED"/>
    <property type="match status" value="1"/>
</dbReference>
<reference evidence="11 12" key="1">
    <citation type="submission" date="2022-01" db="EMBL/GenBank/DDBJ databases">
        <title>Identification and Characterization of Corynebacterium sp.</title>
        <authorList>
            <person name="Luo Q."/>
            <person name="Qu P."/>
            <person name="Chen Q."/>
        </authorList>
    </citation>
    <scope>NUCLEOTIDE SEQUENCE [LARGE SCALE GENOMIC DNA]</scope>
    <source>
        <strain evidence="11 12">MC-12</strain>
    </source>
</reference>
<keyword evidence="1 7" id="KW-0963">Cytoplasm</keyword>
<dbReference type="EC" id="6.3.4.19" evidence="7"/>
<evidence type="ECO:0000256" key="3">
    <source>
        <dbReference type="ARBA" id="ARBA00022694"/>
    </source>
</evidence>
<evidence type="ECO:0000256" key="2">
    <source>
        <dbReference type="ARBA" id="ARBA00022598"/>
    </source>
</evidence>
<evidence type="ECO:0000256" key="6">
    <source>
        <dbReference type="ARBA" id="ARBA00048539"/>
    </source>
</evidence>
<keyword evidence="5 7" id="KW-0067">ATP-binding</keyword>
<comment type="domain">
    <text evidence="7">The N-terminal region contains the highly conserved SGGXDS motif, predicted to be a P-loop motif involved in ATP binding.</text>
</comment>
<dbReference type="EMBL" id="JAKJKU010000001">
    <property type="protein sequence ID" value="MCF6772902.1"/>
    <property type="molecule type" value="Genomic_DNA"/>
</dbReference>
<keyword evidence="4 7" id="KW-0547">Nucleotide-binding</keyword>
<dbReference type="GO" id="GO:0032267">
    <property type="term" value="F:tRNA(Ile)-lysidine synthase activity"/>
    <property type="evidence" value="ECO:0007669"/>
    <property type="project" value="UniProtKB-EC"/>
</dbReference>
<dbReference type="SUPFAM" id="SSF52402">
    <property type="entry name" value="Adenine nucleotide alpha hydrolases-like"/>
    <property type="match status" value="1"/>
</dbReference>
<dbReference type="InterPro" id="IPR011063">
    <property type="entry name" value="TilS/TtcA_N"/>
</dbReference>
<feature type="compositionally biased region" description="Low complexity" evidence="8">
    <location>
        <begin position="18"/>
        <end position="31"/>
    </location>
</feature>
<dbReference type="InterPro" id="IPR012795">
    <property type="entry name" value="tRNA_Ile_lys_synt_N"/>
</dbReference>
<dbReference type="Pfam" id="PF01171">
    <property type="entry name" value="ATP_bind_3"/>
    <property type="match status" value="1"/>
</dbReference>
<feature type="compositionally biased region" description="Polar residues" evidence="8">
    <location>
        <begin position="1"/>
        <end position="16"/>
    </location>
</feature>
<dbReference type="InterPro" id="IPR012094">
    <property type="entry name" value="tRNA_Ile_lys_synt"/>
</dbReference>
<evidence type="ECO:0000256" key="8">
    <source>
        <dbReference type="SAM" id="MobiDB-lite"/>
    </source>
</evidence>
<evidence type="ECO:0000313" key="12">
    <source>
        <dbReference type="Proteomes" id="UP001200604"/>
    </source>
</evidence>
<feature type="domain" description="tRNA(Ile)-lysidine synthase substrate-binding" evidence="10">
    <location>
        <begin position="304"/>
        <end position="374"/>
    </location>
</feature>
<evidence type="ECO:0000256" key="4">
    <source>
        <dbReference type="ARBA" id="ARBA00022741"/>
    </source>
</evidence>
<feature type="domain" description="tRNA(Ile)-lysidine/2-thiocytidine synthase N-terminal" evidence="9">
    <location>
        <begin position="66"/>
        <end position="243"/>
    </location>
</feature>
<dbReference type="CDD" id="cd01992">
    <property type="entry name" value="TilS_N"/>
    <property type="match status" value="1"/>
</dbReference>
<dbReference type="InterPro" id="IPR015262">
    <property type="entry name" value="tRNA_Ile_lys_synt_subst-bd"/>
</dbReference>
<dbReference type="PANTHER" id="PTHR43033">
    <property type="entry name" value="TRNA(ILE)-LYSIDINE SYNTHASE-RELATED"/>
    <property type="match status" value="1"/>
</dbReference>
<sequence>MTNTAMKPNHSVNHTGEPTPSYSSPSTKPGPHVLRIRHALEAWHTTWSSQLAATEQSEADEMGFSCLIGCSGGADSLSLVGCAVKQGWGVHAVVIDHGLQAGSADVATRAAHVCQALGASSQVVKVSPREATEAAAREERYRALGQVAHARGGLPVLVAHTGDDQAESLFLGLARGAGLGSIAGMPPILFHHPVVDAGAMALGRPLLSARRDNTIGACAELGITPWHDPTNTSGDNLRSRVRTQLIPRIRSVLGEGAVENAIATAAMTRTDDDYLAQQASDALKECERHGSSIGNSGSPDSTGLDIAAYLRQPQALRGRIIKQWLHHRAGPLTRAHVTAIDALATQWHGQGGVAIPWSRTPAPPGRLLVVRRHDELQLTAEATGDR</sequence>
<evidence type="ECO:0000256" key="1">
    <source>
        <dbReference type="ARBA" id="ARBA00022490"/>
    </source>
</evidence>
<dbReference type="InterPro" id="IPR014729">
    <property type="entry name" value="Rossmann-like_a/b/a_fold"/>
</dbReference>
<evidence type="ECO:0000259" key="10">
    <source>
        <dbReference type="Pfam" id="PF09179"/>
    </source>
</evidence>
<comment type="similarity">
    <text evidence="7">Belongs to the tRNA(Ile)-lysidine synthase family.</text>
</comment>
<evidence type="ECO:0000259" key="9">
    <source>
        <dbReference type="Pfam" id="PF01171"/>
    </source>
</evidence>
<evidence type="ECO:0000256" key="7">
    <source>
        <dbReference type="HAMAP-Rule" id="MF_01161"/>
    </source>
</evidence>
<keyword evidence="2 7" id="KW-0436">Ligase</keyword>
<feature type="region of interest" description="Disordered" evidence="8">
    <location>
        <begin position="1"/>
        <end position="31"/>
    </location>
</feature>
<dbReference type="Pfam" id="PF09179">
    <property type="entry name" value="TilS"/>
    <property type="match status" value="1"/>
</dbReference>
<dbReference type="HAMAP" id="MF_01161">
    <property type="entry name" value="tRNA_Ile_lys_synt"/>
    <property type="match status" value="1"/>
</dbReference>
<proteinExistence type="inferred from homology"/>
<keyword evidence="12" id="KW-1185">Reference proteome</keyword>
<gene>
    <name evidence="7 11" type="primary">tilS</name>
    <name evidence="11" type="ORF">L3H44_00510</name>
</gene>